<dbReference type="PANTHER" id="PTHR13031">
    <property type="entry name" value="RIBONUCLEASE P SUBUNIT P30"/>
    <property type="match status" value="1"/>
</dbReference>
<dbReference type="EMBL" id="CAWUHB010000104">
    <property type="protein sequence ID" value="CAK7235825.1"/>
    <property type="molecule type" value="Genomic_DNA"/>
</dbReference>
<dbReference type="SUPFAM" id="SSF89550">
    <property type="entry name" value="PHP domain-like"/>
    <property type="match status" value="1"/>
</dbReference>
<dbReference type="GO" id="GO:0004526">
    <property type="term" value="F:ribonuclease P activity"/>
    <property type="evidence" value="ECO:0007669"/>
    <property type="project" value="UniProtKB-EC"/>
</dbReference>
<name>A0ABP0CUM9_9PEZI</name>
<comment type="subcellular location">
    <subcellularLocation>
        <location evidence="1">Nucleus</location>
    </subcellularLocation>
</comment>
<proteinExistence type="inferred from homology"/>
<dbReference type="EC" id="3.1.26.5" evidence="5"/>
<feature type="compositionally biased region" description="Basic and acidic residues" evidence="4">
    <location>
        <begin position="316"/>
        <end position="327"/>
    </location>
</feature>
<keyword evidence="5" id="KW-0378">Hydrolase</keyword>
<dbReference type="InterPro" id="IPR016195">
    <property type="entry name" value="Pol/histidinol_Pase-like"/>
</dbReference>
<gene>
    <name evidence="5" type="primary">RPP1_2</name>
    <name evidence="5" type="ORF">SCUCBS95973_009399</name>
</gene>
<accession>A0ABP0CUM9</accession>
<feature type="region of interest" description="Disordered" evidence="4">
    <location>
        <begin position="270"/>
        <end position="355"/>
    </location>
</feature>
<sequence>MLHDLSLVWTPSTTPVELANTLAMSAELGYDVVALDHVYQGAVPSTIASPLGDAITAAASSSFPPSSSDSSSRRTPRILHRATVVVSDLTVNHRLGAIAAVYDIVAVRPTTEKAFQAACLSMAEPALISLDLTTYFPFYFKHRACMAAVRRGVHFEVCYGQALRAGGDAASTAGDSAKSGGAARARALFIANLAGLVRATRGRGIVVSSGARAALDLRGPADVVNLLAVWGLAPDRGTEGMAALPRSIVANESLRRRGFRGVVDIVQAASGADGGEKKKKKQQQQQESKTGEGKQQNQNQKQKQLQQQQQQQQKQKNNDQRKRKADDGLGSGAQAKHQQMKKQKKGGARDAEVRT</sequence>
<dbReference type="PANTHER" id="PTHR13031:SF0">
    <property type="entry name" value="RIBONUCLEASE P PROTEIN SUBUNIT P30"/>
    <property type="match status" value="1"/>
</dbReference>
<evidence type="ECO:0000313" key="5">
    <source>
        <dbReference type="EMBL" id="CAK7235825.1"/>
    </source>
</evidence>
<evidence type="ECO:0000256" key="3">
    <source>
        <dbReference type="ARBA" id="ARBA00022694"/>
    </source>
</evidence>
<comment type="similarity">
    <text evidence="2">Belongs to the eukaryotic/archaeal RNase P protein component 3 family.</text>
</comment>
<comment type="caution">
    <text evidence="5">The sequence shown here is derived from an EMBL/GenBank/DDBJ whole genome shotgun (WGS) entry which is preliminary data.</text>
</comment>
<feature type="compositionally biased region" description="Low complexity" evidence="4">
    <location>
        <begin position="283"/>
        <end position="315"/>
    </location>
</feature>
<protein>
    <submittedName>
        <fullName evidence="5">RNA-binding RNA processing protein rpp1</fullName>
        <ecNumber evidence="5">3.1.26.5</ecNumber>
    </submittedName>
</protein>
<organism evidence="5 6">
    <name type="scientific">Sporothrix curviconia</name>
    <dbReference type="NCBI Taxonomy" id="1260050"/>
    <lineage>
        <taxon>Eukaryota</taxon>
        <taxon>Fungi</taxon>
        <taxon>Dikarya</taxon>
        <taxon>Ascomycota</taxon>
        <taxon>Pezizomycotina</taxon>
        <taxon>Sordariomycetes</taxon>
        <taxon>Sordariomycetidae</taxon>
        <taxon>Ophiostomatales</taxon>
        <taxon>Ophiostomataceae</taxon>
        <taxon>Sporothrix</taxon>
    </lineage>
</organism>
<evidence type="ECO:0000256" key="1">
    <source>
        <dbReference type="ARBA" id="ARBA00004123"/>
    </source>
</evidence>
<dbReference type="Proteomes" id="UP001642405">
    <property type="component" value="Unassembled WGS sequence"/>
</dbReference>
<keyword evidence="6" id="KW-1185">Reference proteome</keyword>
<evidence type="ECO:0000256" key="2">
    <source>
        <dbReference type="ARBA" id="ARBA00007331"/>
    </source>
</evidence>
<dbReference type="Gene3D" id="3.20.20.140">
    <property type="entry name" value="Metal-dependent hydrolases"/>
    <property type="match status" value="1"/>
</dbReference>
<evidence type="ECO:0000256" key="4">
    <source>
        <dbReference type="SAM" id="MobiDB-lite"/>
    </source>
</evidence>
<dbReference type="Pfam" id="PF01876">
    <property type="entry name" value="RNase_P_p30"/>
    <property type="match status" value="1"/>
</dbReference>
<dbReference type="InterPro" id="IPR002738">
    <property type="entry name" value="RNase_P_p30"/>
</dbReference>
<evidence type="ECO:0000313" key="6">
    <source>
        <dbReference type="Proteomes" id="UP001642405"/>
    </source>
</evidence>
<reference evidence="5 6" key="1">
    <citation type="submission" date="2024-01" db="EMBL/GenBank/DDBJ databases">
        <authorList>
            <person name="Allen C."/>
            <person name="Tagirdzhanova G."/>
        </authorList>
    </citation>
    <scope>NUCLEOTIDE SEQUENCE [LARGE SCALE GENOMIC DNA]</scope>
</reference>
<keyword evidence="3" id="KW-0819">tRNA processing</keyword>